<dbReference type="SUPFAM" id="SSF55144">
    <property type="entry name" value="LigT-like"/>
    <property type="match status" value="1"/>
</dbReference>
<keyword evidence="3" id="KW-1185">Reference proteome</keyword>
<dbReference type="Gene3D" id="3.90.1140.10">
    <property type="entry name" value="Cyclic phosphodiesterase"/>
    <property type="match status" value="1"/>
</dbReference>
<dbReference type="GO" id="GO:0009187">
    <property type="term" value="P:cyclic nucleotide metabolic process"/>
    <property type="evidence" value="ECO:0007669"/>
    <property type="project" value="TreeGrafter"/>
</dbReference>
<dbReference type="PANTHER" id="PTHR28141">
    <property type="entry name" value="2',3'-CYCLIC-NUCLEOTIDE 3'-PHOSPHODIESTERASE"/>
    <property type="match status" value="1"/>
</dbReference>
<gene>
    <name evidence="2" type="ORF">PROFUN_14046</name>
</gene>
<accession>A0A2P6N221</accession>
<sequence length="402" mass="46105">MGVTHLLLVFIAIGIAAAERNVLPTKPELKFLTVWIAPQTHHSAMKHLRKIIRETGGPVFPPHVTLLPLLNSTYSDWADIQPMFRFFRLVAKKDFRIDLSTLPSEVVHKLCRVSIRMVAEWKKSHILYEKLFAAIKNQINDLDEKDRNRQMWLSLISPYEKLKSLRAKGFRPELKFLTVWIAPQTHHSAMKHLRKIIRETGGPVFPPHVTLLPLLNSTYSDWADIQPILSDISVAAGGPLDLQFYDMKVKDNFYQSIILEAVQTEDLMKLGQSVADQLGERYGAKDIPPYYPHTSLFYGTHTPEIVDRVTQMVDDYKLINTTIRFDRMDVWATPDTIEEWRYLGEFSSLKSVAHDVTGYWKLGEAKLRRVCYRLESLNRSSRIASTSYSCLPSITGAPLQIS</sequence>
<name>A0A2P6N221_9EUKA</name>
<feature type="signal peptide" evidence="1">
    <location>
        <begin position="1"/>
        <end position="18"/>
    </location>
</feature>
<dbReference type="GO" id="GO:0004113">
    <property type="term" value="F:2',3'-cyclic-nucleotide 3'-phosphodiesterase activity"/>
    <property type="evidence" value="ECO:0007669"/>
    <property type="project" value="TreeGrafter"/>
</dbReference>
<protein>
    <submittedName>
        <fullName evidence="2">Uncharacterized protein</fullName>
    </submittedName>
</protein>
<comment type="caution">
    <text evidence="2">The sequence shown here is derived from an EMBL/GenBank/DDBJ whole genome shotgun (WGS) entry which is preliminary data.</text>
</comment>
<dbReference type="InterPro" id="IPR009097">
    <property type="entry name" value="Cyclic_Pdiesterase"/>
</dbReference>
<dbReference type="Proteomes" id="UP000241769">
    <property type="component" value="Unassembled WGS sequence"/>
</dbReference>
<dbReference type="InterPro" id="IPR012386">
    <property type="entry name" value="Cyclic-nucl_3Pdiesterase"/>
</dbReference>
<proteinExistence type="predicted"/>
<reference evidence="2 3" key="1">
    <citation type="journal article" date="2018" name="Genome Biol. Evol.">
        <title>Multiple Roots of Fruiting Body Formation in Amoebozoa.</title>
        <authorList>
            <person name="Hillmann F."/>
            <person name="Forbes G."/>
            <person name="Novohradska S."/>
            <person name="Ferling I."/>
            <person name="Riege K."/>
            <person name="Groth M."/>
            <person name="Westermann M."/>
            <person name="Marz M."/>
            <person name="Spaller T."/>
            <person name="Winckler T."/>
            <person name="Schaap P."/>
            <person name="Glockner G."/>
        </authorList>
    </citation>
    <scope>NUCLEOTIDE SEQUENCE [LARGE SCALE GENOMIC DNA]</scope>
    <source>
        <strain evidence="2 3">Jena</strain>
    </source>
</reference>
<dbReference type="EMBL" id="MDYQ01000246">
    <property type="protein sequence ID" value="PRP78008.1"/>
    <property type="molecule type" value="Genomic_DNA"/>
</dbReference>
<dbReference type="Pfam" id="PF07823">
    <property type="entry name" value="CPDase"/>
    <property type="match status" value="1"/>
</dbReference>
<evidence type="ECO:0000313" key="3">
    <source>
        <dbReference type="Proteomes" id="UP000241769"/>
    </source>
</evidence>
<dbReference type="InParanoid" id="A0A2P6N221"/>
<feature type="chain" id="PRO_5015135604" evidence="1">
    <location>
        <begin position="19"/>
        <end position="402"/>
    </location>
</feature>
<organism evidence="2 3">
    <name type="scientific">Planoprotostelium fungivorum</name>
    <dbReference type="NCBI Taxonomy" id="1890364"/>
    <lineage>
        <taxon>Eukaryota</taxon>
        <taxon>Amoebozoa</taxon>
        <taxon>Evosea</taxon>
        <taxon>Variosea</taxon>
        <taxon>Cavosteliida</taxon>
        <taxon>Cavosteliaceae</taxon>
        <taxon>Planoprotostelium</taxon>
    </lineage>
</organism>
<evidence type="ECO:0000313" key="2">
    <source>
        <dbReference type="EMBL" id="PRP78008.1"/>
    </source>
</evidence>
<dbReference type="AlphaFoldDB" id="A0A2P6N221"/>
<keyword evidence="1" id="KW-0732">Signal</keyword>
<evidence type="ECO:0000256" key="1">
    <source>
        <dbReference type="SAM" id="SignalP"/>
    </source>
</evidence>
<dbReference type="OrthoDB" id="514292at2759"/>
<dbReference type="PANTHER" id="PTHR28141:SF1">
    <property type="entry name" value="2',3'-CYCLIC-NUCLEOTIDE 3'-PHOSPHODIESTERASE"/>
    <property type="match status" value="1"/>
</dbReference>